<dbReference type="GO" id="GO:0098542">
    <property type="term" value="P:defense response to other organism"/>
    <property type="evidence" value="ECO:0007669"/>
    <property type="project" value="InterPro"/>
</dbReference>
<protein>
    <recommendedName>
        <fullName evidence="5">Late embryogenesis abundant protein LEA-2 subgroup domain-containing protein</fullName>
    </recommendedName>
</protein>
<comment type="subcellular location">
    <subcellularLocation>
        <location evidence="1">Membrane</location>
    </subcellularLocation>
</comment>
<dbReference type="InterPro" id="IPR044839">
    <property type="entry name" value="NDR1-like"/>
</dbReference>
<organism evidence="3 4">
    <name type="scientific">Rhododendron griersonianum</name>
    <dbReference type="NCBI Taxonomy" id="479676"/>
    <lineage>
        <taxon>Eukaryota</taxon>
        <taxon>Viridiplantae</taxon>
        <taxon>Streptophyta</taxon>
        <taxon>Embryophyta</taxon>
        <taxon>Tracheophyta</taxon>
        <taxon>Spermatophyta</taxon>
        <taxon>Magnoliopsida</taxon>
        <taxon>eudicotyledons</taxon>
        <taxon>Gunneridae</taxon>
        <taxon>Pentapetalae</taxon>
        <taxon>asterids</taxon>
        <taxon>Ericales</taxon>
        <taxon>Ericaceae</taxon>
        <taxon>Ericoideae</taxon>
        <taxon>Rhodoreae</taxon>
        <taxon>Rhododendron</taxon>
    </lineage>
</organism>
<keyword evidence="4" id="KW-1185">Reference proteome</keyword>
<evidence type="ECO:0000256" key="1">
    <source>
        <dbReference type="ARBA" id="ARBA00004370"/>
    </source>
</evidence>
<gene>
    <name evidence="3" type="ORF">RHGRI_012367</name>
</gene>
<evidence type="ECO:0000313" key="4">
    <source>
        <dbReference type="Proteomes" id="UP000823749"/>
    </source>
</evidence>
<dbReference type="AlphaFoldDB" id="A0AAV6KQ52"/>
<dbReference type="PANTHER" id="PTHR31415:SF178">
    <property type="entry name" value="PROTEIN, PUTATIVE-RELATED"/>
    <property type="match status" value="1"/>
</dbReference>
<comment type="caution">
    <text evidence="3">The sequence shown here is derived from an EMBL/GenBank/DDBJ whole genome shotgun (WGS) entry which is preliminary data.</text>
</comment>
<evidence type="ECO:0008006" key="5">
    <source>
        <dbReference type="Google" id="ProtNLM"/>
    </source>
</evidence>
<dbReference type="SUPFAM" id="SSF117070">
    <property type="entry name" value="LEA14-like"/>
    <property type="match status" value="1"/>
</dbReference>
<dbReference type="Proteomes" id="UP000823749">
    <property type="component" value="Chromosome 4"/>
</dbReference>
<reference evidence="3" key="1">
    <citation type="submission" date="2020-08" db="EMBL/GenBank/DDBJ databases">
        <title>Plant Genome Project.</title>
        <authorList>
            <person name="Zhang R.-G."/>
        </authorList>
    </citation>
    <scope>NUCLEOTIDE SEQUENCE</scope>
    <source>
        <strain evidence="3">WSP0</strain>
        <tissue evidence="3">Leaf</tissue>
    </source>
</reference>
<sequence>MAQPVDHAQVQRLGRSGKASCYSIGVLLFVVAWRSLSDPSPEFKISSSSSSILKANWNITFSVRNPNYFSQISYEQLQVSVSYHGVPLSTASVAPFYQFGRLSIGLHKRFLEVINMEALSSADNDVVSSMDRDFQQDGGAVNFTVARRPMTVSCDNVKVGLSGNKTAAGALLGGSRKCKVHVNFDGWA</sequence>
<dbReference type="GO" id="GO:0005886">
    <property type="term" value="C:plasma membrane"/>
    <property type="evidence" value="ECO:0007669"/>
    <property type="project" value="TreeGrafter"/>
</dbReference>
<evidence type="ECO:0000313" key="3">
    <source>
        <dbReference type="EMBL" id="KAG5554785.1"/>
    </source>
</evidence>
<name>A0AAV6KQ52_9ERIC</name>
<proteinExistence type="predicted"/>
<keyword evidence="2" id="KW-0472">Membrane</keyword>
<evidence type="ECO:0000256" key="2">
    <source>
        <dbReference type="ARBA" id="ARBA00023136"/>
    </source>
</evidence>
<accession>A0AAV6KQ52</accession>
<dbReference type="GO" id="GO:0009506">
    <property type="term" value="C:plasmodesma"/>
    <property type="evidence" value="ECO:0007669"/>
    <property type="project" value="TreeGrafter"/>
</dbReference>
<dbReference type="EMBL" id="JACTNZ010000004">
    <property type="protein sequence ID" value="KAG5554785.1"/>
    <property type="molecule type" value="Genomic_DNA"/>
</dbReference>
<dbReference type="PANTHER" id="PTHR31415">
    <property type="entry name" value="OS05G0367900 PROTEIN"/>
    <property type="match status" value="1"/>
</dbReference>